<keyword evidence="3 7" id="KW-0812">Transmembrane</keyword>
<feature type="transmembrane region" description="Helical" evidence="7">
    <location>
        <begin position="373"/>
        <end position="392"/>
    </location>
</feature>
<evidence type="ECO:0000256" key="3">
    <source>
        <dbReference type="ARBA" id="ARBA00022692"/>
    </source>
</evidence>
<evidence type="ECO:0000256" key="7">
    <source>
        <dbReference type="SAM" id="Phobius"/>
    </source>
</evidence>
<protein>
    <submittedName>
        <fullName evidence="8">Putative amino acid permease</fullName>
    </submittedName>
</protein>
<evidence type="ECO:0000256" key="5">
    <source>
        <dbReference type="ARBA" id="ARBA00023136"/>
    </source>
</evidence>
<dbReference type="OrthoDB" id="138827at2"/>
<organism evidence="8 9">
    <name type="scientific">Paenarthrobacter aurescens</name>
    <name type="common">Arthrobacter aurescens</name>
    <dbReference type="NCBI Taxonomy" id="43663"/>
    <lineage>
        <taxon>Bacteria</taxon>
        <taxon>Bacillati</taxon>
        <taxon>Actinomycetota</taxon>
        <taxon>Actinomycetes</taxon>
        <taxon>Micrococcales</taxon>
        <taxon>Micrococcaceae</taxon>
        <taxon>Paenarthrobacter</taxon>
    </lineage>
</organism>
<dbReference type="GO" id="GO:0022857">
    <property type="term" value="F:transmembrane transporter activity"/>
    <property type="evidence" value="ECO:0007669"/>
    <property type="project" value="InterPro"/>
</dbReference>
<dbReference type="EMBL" id="BJMD01000013">
    <property type="protein sequence ID" value="GEB19549.1"/>
    <property type="molecule type" value="Genomic_DNA"/>
</dbReference>
<feature type="transmembrane region" description="Helical" evidence="7">
    <location>
        <begin position="129"/>
        <end position="150"/>
    </location>
</feature>
<evidence type="ECO:0000256" key="2">
    <source>
        <dbReference type="ARBA" id="ARBA00022475"/>
    </source>
</evidence>
<reference evidence="8 9" key="1">
    <citation type="submission" date="2019-06" db="EMBL/GenBank/DDBJ databases">
        <title>Whole genome shotgun sequence of Paenarthrobacter aurescens NBRC 12136.</title>
        <authorList>
            <person name="Hosoyama A."/>
            <person name="Uohara A."/>
            <person name="Ohji S."/>
            <person name="Ichikawa N."/>
        </authorList>
    </citation>
    <scope>NUCLEOTIDE SEQUENCE [LARGE SCALE GENOMIC DNA]</scope>
    <source>
        <strain evidence="8 9">NBRC 12136</strain>
    </source>
</reference>
<evidence type="ECO:0000313" key="9">
    <source>
        <dbReference type="Proteomes" id="UP000317715"/>
    </source>
</evidence>
<feature type="transmembrane region" description="Helical" evidence="7">
    <location>
        <begin position="103"/>
        <end position="122"/>
    </location>
</feature>
<dbReference type="PANTHER" id="PTHR42770:SF7">
    <property type="entry name" value="MEMBRANE PROTEIN"/>
    <property type="match status" value="1"/>
</dbReference>
<feature type="transmembrane region" description="Helical" evidence="7">
    <location>
        <begin position="156"/>
        <end position="174"/>
    </location>
</feature>
<comment type="caution">
    <text evidence="8">The sequence shown here is derived from an EMBL/GenBank/DDBJ whole genome shotgun (WGS) entry which is preliminary data.</text>
</comment>
<evidence type="ECO:0000313" key="8">
    <source>
        <dbReference type="EMBL" id="GEB19549.1"/>
    </source>
</evidence>
<feature type="transmembrane region" description="Helical" evidence="7">
    <location>
        <begin position="398"/>
        <end position="420"/>
    </location>
</feature>
<name>A0A4Y3NLF7_PAEAU</name>
<dbReference type="PIRSF" id="PIRSF006060">
    <property type="entry name" value="AA_transporter"/>
    <property type="match status" value="1"/>
</dbReference>
<sequence>MSHPPSPTPLTGNPPQVAPSEIPTAGNPASKGLKAGSIGIGPTVALGLAAVAPAYSLAVTLGFVVLAVGASTPAAFLLGFVPILFTALAFRDLNKEMPDCGGVFVWITRVFGPVAGWFLGGWVPQMATFIAGAAVAQVATTYLLTFFGLASIAAQPLAVAAIACGLIVLSAWIAARGIELSAWVQYALIGLQLVALGGFCIAAFTAMATGNATEGAEKPGLDWFNPFASGDMSGLVSGVILCLFIYWGWDALIAVNEETTDRKGTPGKAVVITTIILLFFYVVTATAAVGFAGTASIIDPETVSDVLSVLGPQVTGSVFGQVIVLAVGLSALAALLTVAVSTPRTWLSMGTYGALPKATTKMHPKRGTPTTSIVWWAAITAAITLGLTAISADFIGLAILSVGLMIAAYYAATALASVVYFAPQMRTSASALILKGILPGLGALLMIGAFAYSAVDMLSPEYAGLSWLGIGSVFWIGIGALCLGLLVTAILRTKLRRFFSGEAIPRGNVTTRHHLPTILSNQILSNQIHSNETEA</sequence>
<dbReference type="AlphaFoldDB" id="A0A4Y3NLF7"/>
<feature type="transmembrane region" description="Helical" evidence="7">
    <location>
        <begin position="270"/>
        <end position="298"/>
    </location>
</feature>
<evidence type="ECO:0000256" key="1">
    <source>
        <dbReference type="ARBA" id="ARBA00004651"/>
    </source>
</evidence>
<feature type="transmembrane region" description="Helical" evidence="7">
    <location>
        <begin position="74"/>
        <end position="91"/>
    </location>
</feature>
<feature type="transmembrane region" description="Helical" evidence="7">
    <location>
        <begin position="44"/>
        <end position="67"/>
    </location>
</feature>
<keyword evidence="4 7" id="KW-1133">Transmembrane helix</keyword>
<dbReference type="RefSeq" id="WP_141283749.1">
    <property type="nucleotide sequence ID" value="NZ_BAAAWK010000001.1"/>
</dbReference>
<keyword evidence="5 7" id="KW-0472">Membrane</keyword>
<proteinExistence type="predicted"/>
<accession>A0A4Y3NLF7</accession>
<comment type="subcellular location">
    <subcellularLocation>
        <location evidence="1">Cell membrane</location>
        <topology evidence="1">Multi-pass membrane protein</topology>
    </subcellularLocation>
</comment>
<feature type="transmembrane region" description="Helical" evidence="7">
    <location>
        <begin position="467"/>
        <end position="491"/>
    </location>
</feature>
<feature type="transmembrane region" description="Helical" evidence="7">
    <location>
        <begin position="318"/>
        <end position="340"/>
    </location>
</feature>
<dbReference type="GeneID" id="97302830"/>
<feature type="transmembrane region" description="Helical" evidence="7">
    <location>
        <begin position="186"/>
        <end position="207"/>
    </location>
</feature>
<dbReference type="GO" id="GO:0005886">
    <property type="term" value="C:plasma membrane"/>
    <property type="evidence" value="ECO:0007669"/>
    <property type="project" value="UniProtKB-SubCell"/>
</dbReference>
<evidence type="ECO:0000256" key="6">
    <source>
        <dbReference type="SAM" id="MobiDB-lite"/>
    </source>
</evidence>
<evidence type="ECO:0000256" key="4">
    <source>
        <dbReference type="ARBA" id="ARBA00022989"/>
    </source>
</evidence>
<dbReference type="Gene3D" id="1.20.1740.10">
    <property type="entry name" value="Amino acid/polyamine transporter I"/>
    <property type="match status" value="1"/>
</dbReference>
<feature type="region of interest" description="Disordered" evidence="6">
    <location>
        <begin position="1"/>
        <end position="25"/>
    </location>
</feature>
<feature type="transmembrane region" description="Helical" evidence="7">
    <location>
        <begin position="432"/>
        <end position="455"/>
    </location>
</feature>
<dbReference type="InterPro" id="IPR050367">
    <property type="entry name" value="APC_superfamily"/>
</dbReference>
<gene>
    <name evidence="8" type="ORF">AAU01_23040</name>
</gene>
<feature type="transmembrane region" description="Helical" evidence="7">
    <location>
        <begin position="227"/>
        <end position="249"/>
    </location>
</feature>
<dbReference type="PANTHER" id="PTHR42770">
    <property type="entry name" value="AMINO ACID TRANSPORTER-RELATED"/>
    <property type="match status" value="1"/>
</dbReference>
<dbReference type="Proteomes" id="UP000317715">
    <property type="component" value="Unassembled WGS sequence"/>
</dbReference>
<dbReference type="Pfam" id="PF13520">
    <property type="entry name" value="AA_permease_2"/>
    <property type="match status" value="1"/>
</dbReference>
<keyword evidence="9" id="KW-1185">Reference proteome</keyword>
<dbReference type="InterPro" id="IPR002293">
    <property type="entry name" value="AA/rel_permease1"/>
</dbReference>
<keyword evidence="2" id="KW-1003">Cell membrane</keyword>